<accession>A0A2H0BX11</accession>
<dbReference type="SMART" id="SM00460">
    <property type="entry name" value="TGc"/>
    <property type="match status" value="1"/>
</dbReference>
<dbReference type="InterPro" id="IPR038765">
    <property type="entry name" value="Papain-like_cys_pep_sf"/>
</dbReference>
<name>A0A2H0BX11_9BACT</name>
<feature type="domain" description="Transglutaminase-like" evidence="1">
    <location>
        <begin position="66"/>
        <end position="132"/>
    </location>
</feature>
<dbReference type="Pfam" id="PF01841">
    <property type="entry name" value="Transglut_core"/>
    <property type="match status" value="1"/>
</dbReference>
<protein>
    <recommendedName>
        <fullName evidence="1">Transglutaminase-like domain-containing protein</fullName>
    </recommendedName>
</protein>
<dbReference type="Gene3D" id="3.10.620.30">
    <property type="match status" value="1"/>
</dbReference>
<proteinExistence type="predicted"/>
<evidence type="ECO:0000313" key="3">
    <source>
        <dbReference type="Proteomes" id="UP000231021"/>
    </source>
</evidence>
<dbReference type="SUPFAM" id="SSF54001">
    <property type="entry name" value="Cysteine proteinases"/>
    <property type="match status" value="1"/>
</dbReference>
<dbReference type="InterPro" id="IPR002931">
    <property type="entry name" value="Transglutaminase-like"/>
</dbReference>
<dbReference type="AlphaFoldDB" id="A0A2H0BX11"/>
<organism evidence="2 3">
    <name type="scientific">Candidatus Roizmanbacteria bacterium CG22_combo_CG10-13_8_21_14_all_35_9</name>
    <dbReference type="NCBI Taxonomy" id="1974861"/>
    <lineage>
        <taxon>Bacteria</taxon>
        <taxon>Candidatus Roizmaniibacteriota</taxon>
    </lineage>
</organism>
<dbReference type="Proteomes" id="UP000231021">
    <property type="component" value="Unassembled WGS sequence"/>
</dbReference>
<dbReference type="EMBL" id="PCTB01000106">
    <property type="protein sequence ID" value="PIP62235.1"/>
    <property type="molecule type" value="Genomic_DNA"/>
</dbReference>
<sequence length="176" mass="20806">MPNYLENTKQIAITDAIKNIADKFKQKDLDLVLEVLDWVFNNFKNIENNKEEKMKLFRKRTADEIIKSGKVTGCTDYAIVFIALARAKKIPTKYVEAIRKRWLDIGDENHIEGHVFAECQINDKWYIIDPQGGTIRTDYRNYAIYKKGLDSWNIGIRSFKDLKEKFIDFKREYKTQ</sequence>
<reference evidence="2 3" key="1">
    <citation type="submission" date="2017-09" db="EMBL/GenBank/DDBJ databases">
        <title>Depth-based differentiation of microbial function through sediment-hosted aquifers and enrichment of novel symbionts in the deep terrestrial subsurface.</title>
        <authorList>
            <person name="Probst A.J."/>
            <person name="Ladd B."/>
            <person name="Jarett J.K."/>
            <person name="Geller-Mcgrath D.E."/>
            <person name="Sieber C.M."/>
            <person name="Emerson J.B."/>
            <person name="Anantharaman K."/>
            <person name="Thomas B.C."/>
            <person name="Malmstrom R."/>
            <person name="Stieglmeier M."/>
            <person name="Klingl A."/>
            <person name="Woyke T."/>
            <person name="Ryan C.M."/>
            <person name="Banfield J.F."/>
        </authorList>
    </citation>
    <scope>NUCLEOTIDE SEQUENCE [LARGE SCALE GENOMIC DNA]</scope>
    <source>
        <strain evidence="2">CG22_combo_CG10-13_8_21_14_all_35_9</strain>
    </source>
</reference>
<evidence type="ECO:0000259" key="1">
    <source>
        <dbReference type="SMART" id="SM00460"/>
    </source>
</evidence>
<evidence type="ECO:0000313" key="2">
    <source>
        <dbReference type="EMBL" id="PIP62235.1"/>
    </source>
</evidence>
<comment type="caution">
    <text evidence="2">The sequence shown here is derived from an EMBL/GenBank/DDBJ whole genome shotgun (WGS) entry which is preliminary data.</text>
</comment>
<gene>
    <name evidence="2" type="ORF">COW98_05150</name>
</gene>